<dbReference type="PANTHER" id="PTHR39082">
    <property type="entry name" value="PHOSPHOLIPASE C-BETA-2-RELATED"/>
    <property type="match status" value="1"/>
</dbReference>
<gene>
    <name evidence="4" type="ORF">D7D94_03575</name>
</gene>
<dbReference type="InterPro" id="IPR003743">
    <property type="entry name" value="Zf-RING_7"/>
</dbReference>
<dbReference type="KEGG" id="moj:D7D94_03575"/>
<evidence type="ECO:0000313" key="5">
    <source>
        <dbReference type="Proteomes" id="UP000422989"/>
    </source>
</evidence>
<keyword evidence="5" id="KW-1185">Reference proteome</keyword>
<dbReference type="EMBL" id="CP032550">
    <property type="protein sequence ID" value="QGU26846.1"/>
    <property type="molecule type" value="Genomic_DNA"/>
</dbReference>
<dbReference type="Proteomes" id="UP000422989">
    <property type="component" value="Chromosome"/>
</dbReference>
<feature type="domain" description="CT398-like coiled coil hairpin" evidence="3">
    <location>
        <begin position="14"/>
        <end position="190"/>
    </location>
</feature>
<accession>A0A6I6DS03</accession>
<evidence type="ECO:0000259" key="2">
    <source>
        <dbReference type="Pfam" id="PF02591"/>
    </source>
</evidence>
<name>A0A6I6DS03_9MICO</name>
<dbReference type="InterPro" id="IPR052376">
    <property type="entry name" value="Oxidative_Scav/Glycosyltrans"/>
</dbReference>
<evidence type="ECO:0000313" key="4">
    <source>
        <dbReference type="EMBL" id="QGU26846.1"/>
    </source>
</evidence>
<dbReference type="Gene3D" id="1.10.287.1490">
    <property type="match status" value="1"/>
</dbReference>
<dbReference type="AlphaFoldDB" id="A0A6I6DS03"/>
<dbReference type="GO" id="GO:0003677">
    <property type="term" value="F:DNA binding"/>
    <property type="evidence" value="ECO:0007669"/>
    <property type="project" value="UniProtKB-KW"/>
</dbReference>
<dbReference type="OrthoDB" id="9784388at2"/>
<dbReference type="Pfam" id="PF02591">
    <property type="entry name" value="Zn_ribbon_9"/>
    <property type="match status" value="1"/>
</dbReference>
<feature type="domain" description="C4-type zinc ribbon" evidence="2">
    <location>
        <begin position="202"/>
        <end position="236"/>
    </location>
</feature>
<protein>
    <submittedName>
        <fullName evidence="4">DNA-binding protein</fullName>
    </submittedName>
</protein>
<dbReference type="Pfam" id="PF24481">
    <property type="entry name" value="CT398_CC"/>
    <property type="match status" value="1"/>
</dbReference>
<proteinExistence type="predicted"/>
<organism evidence="4 5">
    <name type="scientific">Microbacterium oryzae</name>
    <dbReference type="NCBI Taxonomy" id="743009"/>
    <lineage>
        <taxon>Bacteria</taxon>
        <taxon>Bacillati</taxon>
        <taxon>Actinomycetota</taxon>
        <taxon>Actinomycetes</taxon>
        <taxon>Micrococcales</taxon>
        <taxon>Microbacteriaceae</taxon>
        <taxon>Microbacterium</taxon>
    </lineage>
</organism>
<dbReference type="InterPro" id="IPR056003">
    <property type="entry name" value="CT398_CC_hairpin"/>
</dbReference>
<reference evidence="4 5" key="1">
    <citation type="submission" date="2018-09" db="EMBL/GenBank/DDBJ databases">
        <title>Whole genome sequencing of Microbacterium oryzae strain MB-10T.</title>
        <authorList>
            <person name="Das S.K."/>
        </authorList>
    </citation>
    <scope>NUCLEOTIDE SEQUENCE [LARGE SCALE GENOMIC DNA]</scope>
    <source>
        <strain evidence="4 5">MB-10</strain>
    </source>
</reference>
<feature type="region of interest" description="Disordered" evidence="1">
    <location>
        <begin position="72"/>
        <end position="94"/>
    </location>
</feature>
<dbReference type="PANTHER" id="PTHR39082:SF1">
    <property type="entry name" value="SCAVENGER RECEPTOR CLASS A MEMBER 3"/>
    <property type="match status" value="1"/>
</dbReference>
<evidence type="ECO:0000256" key="1">
    <source>
        <dbReference type="SAM" id="MobiDB-lite"/>
    </source>
</evidence>
<keyword evidence="4" id="KW-0238">DNA-binding</keyword>
<evidence type="ECO:0000259" key="3">
    <source>
        <dbReference type="Pfam" id="PF24481"/>
    </source>
</evidence>
<dbReference type="RefSeq" id="WP_156241250.1">
    <property type="nucleotide sequence ID" value="NZ_BAAAZL010000002.1"/>
</dbReference>
<sequence>MNASPADQRLLLDLADLDRRLRQAEATRRNPPQAARVQELVAQRTAQSHELAVRVGARDELQAEVTRLESDVSLAEQRRSRDRQRLDGSASAKDAQALEREIEALTQRLRSLEDAELELMERLETAEAAVAEQQALLAETTAEGQRLSAEGKAHVEGSARDIEALTRDRAAVAERIPAPLTAAYDRLAQRGIVAAAPFTRGACGGCHVMMAPSDLQALRAVPADQIANCPECGCILVRTEESGL</sequence>
<feature type="compositionally biased region" description="Basic and acidic residues" evidence="1">
    <location>
        <begin position="72"/>
        <end position="86"/>
    </location>
</feature>